<evidence type="ECO:0000259" key="2">
    <source>
        <dbReference type="Pfam" id="PF15609"/>
    </source>
</evidence>
<dbReference type="EMBL" id="UGQY01000006">
    <property type="protein sequence ID" value="SUA31479.1"/>
    <property type="molecule type" value="Genomic_DNA"/>
</dbReference>
<reference evidence="3 4" key="1">
    <citation type="submission" date="2018-06" db="EMBL/GenBank/DDBJ databases">
        <authorList>
            <consortium name="Pathogen Informatics"/>
            <person name="Doyle S."/>
        </authorList>
    </citation>
    <scope>NUCLEOTIDE SEQUENCE [LARGE SCALE GENOMIC DNA]</scope>
    <source>
        <strain evidence="3 4">NCTC1542</strain>
    </source>
</reference>
<dbReference type="Pfam" id="PF12500">
    <property type="entry name" value="TRSP"/>
    <property type="match status" value="1"/>
</dbReference>
<dbReference type="InterPro" id="IPR022537">
    <property type="entry name" value="TRSP_dom"/>
</dbReference>
<evidence type="ECO:0000259" key="1">
    <source>
        <dbReference type="Pfam" id="PF12500"/>
    </source>
</evidence>
<evidence type="ECO:0000313" key="4">
    <source>
        <dbReference type="Proteomes" id="UP000255389"/>
    </source>
</evidence>
<dbReference type="InterPro" id="IPR000836">
    <property type="entry name" value="PRTase_dom"/>
</dbReference>
<dbReference type="SUPFAM" id="SSF53271">
    <property type="entry name" value="PRTase-like"/>
    <property type="match status" value="1"/>
</dbReference>
<dbReference type="Pfam" id="PF15609">
    <property type="entry name" value="PRTase_2"/>
    <property type="match status" value="1"/>
</dbReference>
<feature type="domain" description="Orotate phosphoribosyltransferase-like" evidence="2">
    <location>
        <begin position="31"/>
        <end position="213"/>
    </location>
</feature>
<dbReference type="Proteomes" id="UP000255389">
    <property type="component" value="Unassembled WGS sequence"/>
</dbReference>
<protein>
    <submittedName>
        <fullName evidence="3">Protein of uncharacterized function (DUF3706)</fullName>
    </submittedName>
</protein>
<evidence type="ECO:0000313" key="3">
    <source>
        <dbReference type="EMBL" id="SUA31479.1"/>
    </source>
</evidence>
<dbReference type="Gene3D" id="3.40.50.2020">
    <property type="match status" value="1"/>
</dbReference>
<gene>
    <name evidence="3" type="ORF">NCTC1542_06833</name>
</gene>
<dbReference type="InterPro" id="IPR029057">
    <property type="entry name" value="PRTase-like"/>
</dbReference>
<dbReference type="InterPro" id="IPR011214">
    <property type="entry name" value="UCP020967"/>
</dbReference>
<dbReference type="InterPro" id="IPR041688">
    <property type="entry name" value="PRTase_2"/>
</dbReference>
<organism evidence="3 4">
    <name type="scientific">Mycolicibacterium fortuitum</name>
    <name type="common">Mycobacterium fortuitum</name>
    <dbReference type="NCBI Taxonomy" id="1766"/>
    <lineage>
        <taxon>Bacteria</taxon>
        <taxon>Bacillati</taxon>
        <taxon>Actinomycetota</taxon>
        <taxon>Actinomycetes</taxon>
        <taxon>Mycobacteriales</taxon>
        <taxon>Mycobacteriaceae</taxon>
        <taxon>Mycolicibacterium</taxon>
    </lineage>
</organism>
<feature type="domain" description="TRSP" evidence="1">
    <location>
        <begin position="257"/>
        <end position="362"/>
    </location>
</feature>
<accession>A0A378WCH3</accession>
<name>A0A378WCH3_MYCFO</name>
<dbReference type="CDD" id="cd06223">
    <property type="entry name" value="PRTases_typeI"/>
    <property type="match status" value="1"/>
</dbReference>
<dbReference type="PIRSF" id="PIRSF020967">
    <property type="entry name" value="UCP020967"/>
    <property type="match status" value="1"/>
</dbReference>
<dbReference type="AlphaFoldDB" id="A0A378WCH3"/>
<proteinExistence type="predicted"/>
<sequence>MTMTYQPWATERFGLQIHHHDGAELVTDLVLPGLRRNPRRAHLLVSTVLGKHIAVAPHTVIGAGRRLGRVIAQRGVGEVDVLGMAETATSLGHCVADELDAAVYLHTTRRPADERWIYAQFQEGHSHATDHALQPTAGEVFDGQRTLVLVDDEISTGKTALATIEALQCVLPRRRYVVASLVDVRSADDRALVEQACVALGTQIEFVSLAQGKVSLPAGLVDSVCALQAPVLNEAAAAPAVGAVSEITLDWPATVPEGGRHGFLRSDRAGFDAAVADSARLLAGNLDAGRSVLVVGHEELMYLPLRLAEALAQNGFDTRFQTTTRSPAYVYDDPGYPLRAGWTFRACESGDEAPRFLYNAWRVPDDSQPVQLALVMDAVAAAGDLHVVEVLAAAGFEVTVVTVAGPCLQALADHRGGHR</sequence>